<dbReference type="PIRSF" id="PIRSF036625">
    <property type="entry name" value="GAF_ANTAR"/>
    <property type="match status" value="1"/>
</dbReference>
<dbReference type="SMART" id="SM01012">
    <property type="entry name" value="ANTAR"/>
    <property type="match status" value="1"/>
</dbReference>
<dbReference type="Gene3D" id="1.10.10.10">
    <property type="entry name" value="Winged helix-like DNA-binding domain superfamily/Winged helix DNA-binding domain"/>
    <property type="match status" value="1"/>
</dbReference>
<dbReference type="Gene3D" id="3.30.450.40">
    <property type="match status" value="1"/>
</dbReference>
<keyword evidence="2" id="KW-0804">Transcription</keyword>
<dbReference type="SUPFAM" id="SSF55781">
    <property type="entry name" value="GAF domain-like"/>
    <property type="match status" value="1"/>
</dbReference>
<keyword evidence="1" id="KW-0805">Transcription regulation</keyword>
<proteinExistence type="predicted"/>
<evidence type="ECO:0000313" key="5">
    <source>
        <dbReference type="Proteomes" id="UP001501285"/>
    </source>
</evidence>
<dbReference type="Pfam" id="PF03861">
    <property type="entry name" value="ANTAR"/>
    <property type="match status" value="1"/>
</dbReference>
<dbReference type="InterPro" id="IPR036388">
    <property type="entry name" value="WH-like_DNA-bd_sf"/>
</dbReference>
<keyword evidence="5" id="KW-1185">Reference proteome</keyword>
<dbReference type="EMBL" id="BAAANB010000021">
    <property type="protein sequence ID" value="GAA2032563.1"/>
    <property type="molecule type" value="Genomic_DNA"/>
</dbReference>
<dbReference type="InterPro" id="IPR012074">
    <property type="entry name" value="GAF_ANTAR"/>
</dbReference>
<evidence type="ECO:0000259" key="3">
    <source>
        <dbReference type="PROSITE" id="PS50921"/>
    </source>
</evidence>
<dbReference type="RefSeq" id="WP_343991470.1">
    <property type="nucleotide sequence ID" value="NZ_BAAANB010000021.1"/>
</dbReference>
<name>A0ABP5FTJ1_9MICO</name>
<evidence type="ECO:0000256" key="1">
    <source>
        <dbReference type="ARBA" id="ARBA00023015"/>
    </source>
</evidence>
<evidence type="ECO:0000256" key="2">
    <source>
        <dbReference type="ARBA" id="ARBA00023163"/>
    </source>
</evidence>
<organism evidence="4 5">
    <name type="scientific">Terrabacter terrae</name>
    <dbReference type="NCBI Taxonomy" id="318434"/>
    <lineage>
        <taxon>Bacteria</taxon>
        <taxon>Bacillati</taxon>
        <taxon>Actinomycetota</taxon>
        <taxon>Actinomycetes</taxon>
        <taxon>Micrococcales</taxon>
        <taxon>Intrasporangiaceae</taxon>
        <taxon>Terrabacter</taxon>
    </lineage>
</organism>
<dbReference type="Pfam" id="PF13185">
    <property type="entry name" value="GAF_2"/>
    <property type="match status" value="1"/>
</dbReference>
<gene>
    <name evidence="4" type="ORF">GCM10009740_23370</name>
</gene>
<dbReference type="Proteomes" id="UP001501285">
    <property type="component" value="Unassembled WGS sequence"/>
</dbReference>
<sequence>MSRERPRPVTAAQHRLEPDFRDLGGLLGGPESPVSPARLVEVASRMVPHAQHAAVTLLREHSRPTTVAATDELPGAVDRLQYETREGPCLEASEGHRVVVSGDLSAEPRWPAFSGRCASELGVHSILSVMLSLSGGDRAALNLYASEVHAYGDDDVAVGAMLAPFVALSVEQSLHRKDVDNLEQALATSRQIGTAVGILMSQYRLSDDQAFALLRKVSQNMNRKLRDVAEEVTYSGELPLRVDADEHR</sequence>
<protein>
    <submittedName>
        <fullName evidence="4">GAF and ANTAR domain-containing protein</fullName>
    </submittedName>
</protein>
<dbReference type="InterPro" id="IPR029016">
    <property type="entry name" value="GAF-like_dom_sf"/>
</dbReference>
<reference evidence="5" key="1">
    <citation type="journal article" date="2019" name="Int. J. Syst. Evol. Microbiol.">
        <title>The Global Catalogue of Microorganisms (GCM) 10K type strain sequencing project: providing services to taxonomists for standard genome sequencing and annotation.</title>
        <authorList>
            <consortium name="The Broad Institute Genomics Platform"/>
            <consortium name="The Broad Institute Genome Sequencing Center for Infectious Disease"/>
            <person name="Wu L."/>
            <person name="Ma J."/>
        </authorList>
    </citation>
    <scope>NUCLEOTIDE SEQUENCE [LARGE SCALE GENOMIC DNA]</scope>
    <source>
        <strain evidence="5">JCM 14283</strain>
    </source>
</reference>
<dbReference type="InterPro" id="IPR005561">
    <property type="entry name" value="ANTAR"/>
</dbReference>
<evidence type="ECO:0000313" key="4">
    <source>
        <dbReference type="EMBL" id="GAA2032563.1"/>
    </source>
</evidence>
<comment type="caution">
    <text evidence="4">The sequence shown here is derived from an EMBL/GenBank/DDBJ whole genome shotgun (WGS) entry which is preliminary data.</text>
</comment>
<feature type="domain" description="ANTAR" evidence="3">
    <location>
        <begin position="171"/>
        <end position="233"/>
    </location>
</feature>
<accession>A0ABP5FTJ1</accession>
<dbReference type="InterPro" id="IPR003018">
    <property type="entry name" value="GAF"/>
</dbReference>
<dbReference type="PROSITE" id="PS50921">
    <property type="entry name" value="ANTAR"/>
    <property type="match status" value="1"/>
</dbReference>